<dbReference type="Gene3D" id="3.30.420.140">
    <property type="entry name" value="YqgF/RNase H-like domain"/>
    <property type="match status" value="1"/>
</dbReference>
<dbReference type="Proteomes" id="UP000176578">
    <property type="component" value="Unassembled WGS sequence"/>
</dbReference>
<dbReference type="InterPro" id="IPR005227">
    <property type="entry name" value="YqgF"/>
</dbReference>
<gene>
    <name evidence="7" type="ORF">A3J19_05195</name>
</gene>
<dbReference type="GO" id="GO:0000967">
    <property type="term" value="P:rRNA 5'-end processing"/>
    <property type="evidence" value="ECO:0007669"/>
    <property type="project" value="UniProtKB-UniRule"/>
</dbReference>
<comment type="caution">
    <text evidence="7">The sequence shown here is derived from an EMBL/GenBank/DDBJ whole genome shotgun (WGS) entry which is preliminary data.</text>
</comment>
<dbReference type="SMART" id="SM00732">
    <property type="entry name" value="YqgFc"/>
    <property type="match status" value="1"/>
</dbReference>
<dbReference type="CDD" id="cd16964">
    <property type="entry name" value="YqgF"/>
    <property type="match status" value="1"/>
</dbReference>
<comment type="similarity">
    <text evidence="5">Belongs to the YqgF HJR family.</text>
</comment>
<dbReference type="EMBL" id="MFDZ01000013">
    <property type="protein sequence ID" value="OGE78636.1"/>
    <property type="molecule type" value="Genomic_DNA"/>
</dbReference>
<name>A0A1F5NLP1_9BACT</name>
<feature type="domain" description="YqgF/RNase H-like" evidence="6">
    <location>
        <begin position="1"/>
        <end position="92"/>
    </location>
</feature>
<evidence type="ECO:0000256" key="1">
    <source>
        <dbReference type="ARBA" id="ARBA00022490"/>
    </source>
</evidence>
<protein>
    <recommendedName>
        <fullName evidence="5">Putative pre-16S rRNA nuclease</fullName>
        <ecNumber evidence="5">3.1.-.-</ecNumber>
    </recommendedName>
</protein>
<dbReference type="HAMAP" id="MF_00651">
    <property type="entry name" value="Nuclease_YqgF"/>
    <property type="match status" value="1"/>
</dbReference>
<dbReference type="SUPFAM" id="SSF53098">
    <property type="entry name" value="Ribonuclease H-like"/>
    <property type="match status" value="1"/>
</dbReference>
<comment type="subcellular location">
    <subcellularLocation>
        <location evidence="5">Cytoplasm</location>
    </subcellularLocation>
</comment>
<keyword evidence="3 5" id="KW-0540">Nuclease</keyword>
<dbReference type="InterPro" id="IPR006641">
    <property type="entry name" value="YqgF/RNaseH-like_dom"/>
</dbReference>
<dbReference type="GO" id="GO:0005829">
    <property type="term" value="C:cytosol"/>
    <property type="evidence" value="ECO:0007669"/>
    <property type="project" value="TreeGrafter"/>
</dbReference>
<keyword evidence="4 5" id="KW-0378">Hydrolase</keyword>
<evidence type="ECO:0000313" key="8">
    <source>
        <dbReference type="Proteomes" id="UP000176578"/>
    </source>
</evidence>
<dbReference type="GO" id="GO:0016788">
    <property type="term" value="F:hydrolase activity, acting on ester bonds"/>
    <property type="evidence" value="ECO:0007669"/>
    <property type="project" value="UniProtKB-UniRule"/>
</dbReference>
<dbReference type="InterPro" id="IPR012337">
    <property type="entry name" value="RNaseH-like_sf"/>
</dbReference>
<sequence>MKYLGVDFGLRRIGLAISEGELASPWQIIEVNNFSDAIEKTSKIINEGLFEEIIIGLPEGQIGKKATKFAAVLRKKGFEVKTEDETLSSKKALATLIEQGAGQKKRRFKDAFSAAEILQNYLDSV</sequence>
<dbReference type="NCBIfam" id="TIGR00250">
    <property type="entry name" value="RNAse_H_YqgF"/>
    <property type="match status" value="1"/>
</dbReference>
<evidence type="ECO:0000256" key="4">
    <source>
        <dbReference type="ARBA" id="ARBA00022801"/>
    </source>
</evidence>
<keyword evidence="1 5" id="KW-0963">Cytoplasm</keyword>
<comment type="function">
    <text evidence="5">Could be a nuclease involved in processing of the 5'-end of pre-16S rRNA.</text>
</comment>
<organism evidence="7 8">
    <name type="scientific">Candidatus Daviesbacteria bacterium RIFCSPLOWO2_02_FULL_41_8</name>
    <dbReference type="NCBI Taxonomy" id="1797798"/>
    <lineage>
        <taxon>Bacteria</taxon>
        <taxon>Candidatus Daviesiibacteriota</taxon>
    </lineage>
</organism>
<dbReference type="PANTHER" id="PTHR33317">
    <property type="entry name" value="POLYNUCLEOTIDYL TRANSFERASE, RIBONUCLEASE H-LIKE SUPERFAMILY PROTEIN"/>
    <property type="match status" value="1"/>
</dbReference>
<evidence type="ECO:0000256" key="3">
    <source>
        <dbReference type="ARBA" id="ARBA00022722"/>
    </source>
</evidence>
<evidence type="ECO:0000256" key="2">
    <source>
        <dbReference type="ARBA" id="ARBA00022517"/>
    </source>
</evidence>
<dbReference type="AlphaFoldDB" id="A0A1F5NLP1"/>
<dbReference type="EC" id="3.1.-.-" evidence="5"/>
<dbReference type="Pfam" id="PF03652">
    <property type="entry name" value="RuvX"/>
    <property type="match status" value="1"/>
</dbReference>
<keyword evidence="2 5" id="KW-0690">Ribosome biogenesis</keyword>
<evidence type="ECO:0000259" key="6">
    <source>
        <dbReference type="SMART" id="SM00732"/>
    </source>
</evidence>
<reference evidence="7 8" key="1">
    <citation type="journal article" date="2016" name="Nat. Commun.">
        <title>Thousands of microbial genomes shed light on interconnected biogeochemical processes in an aquifer system.</title>
        <authorList>
            <person name="Anantharaman K."/>
            <person name="Brown C.T."/>
            <person name="Hug L.A."/>
            <person name="Sharon I."/>
            <person name="Castelle C.J."/>
            <person name="Probst A.J."/>
            <person name="Thomas B.C."/>
            <person name="Singh A."/>
            <person name="Wilkins M.J."/>
            <person name="Karaoz U."/>
            <person name="Brodie E.L."/>
            <person name="Williams K.H."/>
            <person name="Hubbard S.S."/>
            <person name="Banfield J.F."/>
        </authorList>
    </citation>
    <scope>NUCLEOTIDE SEQUENCE [LARGE SCALE GENOMIC DNA]</scope>
</reference>
<proteinExistence type="inferred from homology"/>
<evidence type="ECO:0000313" key="7">
    <source>
        <dbReference type="EMBL" id="OGE78636.1"/>
    </source>
</evidence>
<dbReference type="InterPro" id="IPR037027">
    <property type="entry name" value="YqgF/RNaseH-like_dom_sf"/>
</dbReference>
<evidence type="ECO:0000256" key="5">
    <source>
        <dbReference type="HAMAP-Rule" id="MF_00651"/>
    </source>
</evidence>
<dbReference type="PANTHER" id="PTHR33317:SF4">
    <property type="entry name" value="POLYNUCLEOTIDYL TRANSFERASE, RIBONUCLEASE H-LIKE SUPERFAMILY PROTEIN"/>
    <property type="match status" value="1"/>
</dbReference>
<dbReference type="GO" id="GO:0004518">
    <property type="term" value="F:nuclease activity"/>
    <property type="evidence" value="ECO:0007669"/>
    <property type="project" value="UniProtKB-KW"/>
</dbReference>
<accession>A0A1F5NLP1</accession>